<proteinExistence type="predicted"/>
<dbReference type="RefSeq" id="WP_002463321.1">
    <property type="nucleotide sequence ID" value="NZ_BAFF01000001.1"/>
</dbReference>
<gene>
    <name evidence="3" type="ORF">EH105704_01_06460</name>
</gene>
<comment type="caution">
    <text evidence="3">The sequence shown here is derived from an EMBL/GenBank/DDBJ whole genome shotgun (WGS) entry which is preliminary data.</text>
</comment>
<dbReference type="EMBL" id="BAFF01000001">
    <property type="protein sequence ID" value="GAB50635.1"/>
    <property type="molecule type" value="Genomic_DNA"/>
</dbReference>
<dbReference type="InterPro" id="IPR011990">
    <property type="entry name" value="TPR-like_helical_dom_sf"/>
</dbReference>
<keyword evidence="1" id="KW-0732">Signal</keyword>
<dbReference type="PROSITE" id="PS51257">
    <property type="entry name" value="PROKAR_LIPOPROTEIN"/>
    <property type="match status" value="1"/>
</dbReference>
<name>H5UXK4_ATLHE</name>
<evidence type="ECO:0000313" key="3">
    <source>
        <dbReference type="EMBL" id="GAB50635.1"/>
    </source>
</evidence>
<dbReference type="Gene3D" id="1.25.40.10">
    <property type="entry name" value="Tetratricopeptide repeat domain"/>
    <property type="match status" value="1"/>
</dbReference>
<evidence type="ECO:0000313" key="4">
    <source>
        <dbReference type="Proteomes" id="UP000010297"/>
    </source>
</evidence>
<feature type="domain" description="DUF6396" evidence="2">
    <location>
        <begin position="234"/>
        <end position="341"/>
    </location>
</feature>
<dbReference type="InterPro" id="IPR045653">
    <property type="entry name" value="DUF6396"/>
</dbReference>
<dbReference type="Proteomes" id="UP000010297">
    <property type="component" value="Unassembled WGS sequence"/>
</dbReference>
<dbReference type="GeneID" id="92829277"/>
<dbReference type="Pfam" id="PF19933">
    <property type="entry name" value="DUF6396"/>
    <property type="match status" value="1"/>
</dbReference>
<feature type="chain" id="PRO_5003600344" description="DUF6396 domain-containing protein" evidence="1">
    <location>
        <begin position="23"/>
        <end position="427"/>
    </location>
</feature>
<evidence type="ECO:0000259" key="2">
    <source>
        <dbReference type="Pfam" id="PF19933"/>
    </source>
</evidence>
<dbReference type="SMART" id="SM00671">
    <property type="entry name" value="SEL1"/>
    <property type="match status" value="1"/>
</dbReference>
<evidence type="ECO:0000256" key="1">
    <source>
        <dbReference type="SAM" id="SignalP"/>
    </source>
</evidence>
<organism evidence="3 4">
    <name type="scientific">Atlantibacter hermannii NBRC 105704</name>
    <dbReference type="NCBI Taxonomy" id="1115512"/>
    <lineage>
        <taxon>Bacteria</taxon>
        <taxon>Pseudomonadati</taxon>
        <taxon>Pseudomonadota</taxon>
        <taxon>Gammaproteobacteria</taxon>
        <taxon>Enterobacterales</taxon>
        <taxon>Enterobacteriaceae</taxon>
        <taxon>Atlantibacter</taxon>
    </lineage>
</organism>
<protein>
    <recommendedName>
        <fullName evidence="2">DUF6396 domain-containing protein</fullName>
    </recommendedName>
</protein>
<feature type="signal peptide" evidence="1">
    <location>
        <begin position="1"/>
        <end position="22"/>
    </location>
</feature>
<accession>H5UXK4</accession>
<reference evidence="3 4" key="1">
    <citation type="submission" date="2012-02" db="EMBL/GenBank/DDBJ databases">
        <title>Whole genome shotgun sequence of Escherichia hermannii NBRC 105704.</title>
        <authorList>
            <person name="Yoshida I."/>
            <person name="Hosoyama A."/>
            <person name="Tsuchikane K."/>
            <person name="Katsumata H."/>
            <person name="Yamazaki S."/>
            <person name="Fujita N."/>
        </authorList>
    </citation>
    <scope>NUCLEOTIDE SEQUENCE [LARGE SCALE GENOMIC DNA]</scope>
    <source>
        <strain evidence="3 4">NBRC 105704</strain>
    </source>
</reference>
<dbReference type="AlphaFoldDB" id="H5UXK4"/>
<sequence length="427" mass="46903">MRRLLLLSCLMLAACDGGSAPATVNKDFAMNPLSDINTRLAFTCKHETIPAPSAETDMLFRYARWLQVNNRLKEDKAVDAQTERLYRIAAANGHYKANINLQNGSMRGQFSLTGAEHLRMSQQLIDAGVATGYYFVAIFLKNGAAGLQQDTDMALRYYRKAADEGSAQAQAYVAEKLFMAGTAYDVAAQMRRCAAEQGEGEAASNLGINLQGKGLYQEAVEAFQLGVAAGDDTSASFLASGFSGPAPSNTLDYLGQQKDAERSRRYKAIWKMLADYSYLHPSVPEINDIVPLPPAPLPAWDGKLKWVETYNANTEPPKPGEALIVELAKAKQLNPATGRPLPSSPDFDKNAAIVLLCKTGEPCPKSGYWQVARPPREGVSRNAIVMFKEGDIMPADVVDIYRARPWPLGDKHEQHEQHTDWRFLGEV</sequence>
<dbReference type="eggNOG" id="COG0790">
    <property type="taxonomic scope" value="Bacteria"/>
</dbReference>
<dbReference type="InterPro" id="IPR006597">
    <property type="entry name" value="Sel1-like"/>
</dbReference>
<dbReference type="SUPFAM" id="SSF81901">
    <property type="entry name" value="HCP-like"/>
    <property type="match status" value="1"/>
</dbReference>
<keyword evidence="4" id="KW-1185">Reference proteome</keyword>